<evidence type="ECO:0000313" key="2">
    <source>
        <dbReference type="Proteomes" id="UP000530571"/>
    </source>
</evidence>
<gene>
    <name evidence="1" type="ORF">GGR30_001618</name>
</gene>
<dbReference type="EMBL" id="JACIDZ010000004">
    <property type="protein sequence ID" value="MBB4121700.1"/>
    <property type="molecule type" value="Genomic_DNA"/>
</dbReference>
<keyword evidence="2" id="KW-1185">Reference proteome</keyword>
<protein>
    <submittedName>
        <fullName evidence="1">Uncharacterized protein</fullName>
    </submittedName>
</protein>
<name>A0A7W6KKV6_9HYPH</name>
<dbReference type="RefSeq" id="WP_183484551.1">
    <property type="nucleotide sequence ID" value="NZ_JACIDZ010000004.1"/>
</dbReference>
<evidence type="ECO:0000313" key="1">
    <source>
        <dbReference type="EMBL" id="MBB4121700.1"/>
    </source>
</evidence>
<accession>A0A7W6KKV6</accession>
<dbReference type="AlphaFoldDB" id="A0A7W6KKV6"/>
<reference evidence="1 2" key="1">
    <citation type="submission" date="2020-08" db="EMBL/GenBank/DDBJ databases">
        <title>Genomic Encyclopedia of Type Strains, Phase IV (KMG-IV): sequencing the most valuable type-strain genomes for metagenomic binning, comparative biology and taxonomic classification.</title>
        <authorList>
            <person name="Goeker M."/>
        </authorList>
    </citation>
    <scope>NUCLEOTIDE SEQUENCE [LARGE SCALE GENOMIC DNA]</scope>
    <source>
        <strain evidence="1 2">DSM 28101</strain>
    </source>
</reference>
<comment type="caution">
    <text evidence="1">The sequence shown here is derived from an EMBL/GenBank/DDBJ whole genome shotgun (WGS) entry which is preliminary data.</text>
</comment>
<proteinExistence type="predicted"/>
<organism evidence="1 2">
    <name type="scientific">Martelella radicis</name>
    <dbReference type="NCBI Taxonomy" id="1397476"/>
    <lineage>
        <taxon>Bacteria</taxon>
        <taxon>Pseudomonadati</taxon>
        <taxon>Pseudomonadota</taxon>
        <taxon>Alphaproteobacteria</taxon>
        <taxon>Hyphomicrobiales</taxon>
        <taxon>Aurantimonadaceae</taxon>
        <taxon>Martelella</taxon>
    </lineage>
</organism>
<dbReference type="Proteomes" id="UP000530571">
    <property type="component" value="Unassembled WGS sequence"/>
</dbReference>
<sequence>MPPRTITFRRSPVAQAVEDAIAKLLAQSGQTGQISGRIQGSGVTMTAPDRNRGSEILRKYRVALAVVLSVVASLGLSSCSTTCGDPDVCTEIAPAYQQMSDEDISTMTEKMDGLAGVSARQ</sequence>